<keyword evidence="2" id="KW-0560">Oxidoreductase</keyword>
<reference evidence="5 6" key="1">
    <citation type="journal article" date="2012" name="Eukaryot. Cell">
        <title>Draft genome sequence of CBS 2479, the standard type strain of Trichosporon asahii.</title>
        <authorList>
            <person name="Yang R.Y."/>
            <person name="Li H.T."/>
            <person name="Zhu H."/>
            <person name="Zhou G.P."/>
            <person name="Wang M."/>
            <person name="Wang L."/>
        </authorList>
    </citation>
    <scope>NUCLEOTIDE SEQUENCE [LARGE SCALE GENOMIC DNA]</scope>
    <source>
        <strain evidence="6">ATCC 90039 / CBS 2479 / JCM 2466 / KCTC 7840 / NCYC 2677 / UAMH 7654</strain>
    </source>
</reference>
<dbReference type="InterPro" id="IPR002937">
    <property type="entry name" value="Amino_oxidase"/>
</dbReference>
<dbReference type="Proteomes" id="UP000002748">
    <property type="component" value="Unassembled WGS sequence"/>
</dbReference>
<dbReference type="VEuPathDB" id="FungiDB:A1Q1_04225"/>
<feature type="region of interest" description="Disordered" evidence="3">
    <location>
        <begin position="390"/>
        <end position="412"/>
    </location>
</feature>
<dbReference type="Gene3D" id="3.50.50.60">
    <property type="entry name" value="FAD/NAD(P)-binding domain"/>
    <property type="match status" value="1"/>
</dbReference>
<dbReference type="Pfam" id="PF01593">
    <property type="entry name" value="Amino_oxidase"/>
    <property type="match status" value="1"/>
</dbReference>
<evidence type="ECO:0000256" key="3">
    <source>
        <dbReference type="SAM" id="MobiDB-lite"/>
    </source>
</evidence>
<evidence type="ECO:0000259" key="4">
    <source>
        <dbReference type="Pfam" id="PF01593"/>
    </source>
</evidence>
<dbReference type="OrthoDB" id="5046242at2759"/>
<protein>
    <submittedName>
        <fullName evidence="5">Flavin containing amine oxidoreductase</fullName>
    </submittedName>
</protein>
<organism evidence="5 6">
    <name type="scientific">Trichosporon asahii var. asahii (strain ATCC 90039 / CBS 2479 / JCM 2466 / KCTC 7840 / NBRC 103889/ NCYC 2677 / UAMH 7654)</name>
    <name type="common">Yeast</name>
    <dbReference type="NCBI Taxonomy" id="1186058"/>
    <lineage>
        <taxon>Eukaryota</taxon>
        <taxon>Fungi</taxon>
        <taxon>Dikarya</taxon>
        <taxon>Basidiomycota</taxon>
        <taxon>Agaricomycotina</taxon>
        <taxon>Tremellomycetes</taxon>
        <taxon>Trichosporonales</taxon>
        <taxon>Trichosporonaceae</taxon>
        <taxon>Trichosporon</taxon>
    </lineage>
</organism>
<dbReference type="Gene3D" id="3.90.660.10">
    <property type="match status" value="1"/>
</dbReference>
<feature type="domain" description="Amine oxidase" evidence="4">
    <location>
        <begin position="163"/>
        <end position="453"/>
    </location>
</feature>
<dbReference type="Pfam" id="PF13450">
    <property type="entry name" value="NAD_binding_8"/>
    <property type="match status" value="1"/>
</dbReference>
<dbReference type="GeneID" id="25987738"/>
<accession>J6EW21</accession>
<dbReference type="RefSeq" id="XP_014178077.1">
    <property type="nucleotide sequence ID" value="XM_014322602.1"/>
</dbReference>
<evidence type="ECO:0000256" key="1">
    <source>
        <dbReference type="ARBA" id="ARBA00005995"/>
    </source>
</evidence>
<dbReference type="SUPFAM" id="SSF54373">
    <property type="entry name" value="FAD-linked reductases, C-terminal domain"/>
    <property type="match status" value="1"/>
</dbReference>
<dbReference type="PANTHER" id="PTHR10742">
    <property type="entry name" value="FLAVIN MONOAMINE OXIDASE"/>
    <property type="match status" value="1"/>
</dbReference>
<dbReference type="GO" id="GO:0016491">
    <property type="term" value="F:oxidoreductase activity"/>
    <property type="evidence" value="ECO:0007669"/>
    <property type="project" value="UniProtKB-KW"/>
</dbReference>
<comment type="caution">
    <text evidence="5">The sequence shown here is derived from an EMBL/GenBank/DDBJ whole genome shotgun (WGS) entry which is preliminary data.</text>
</comment>
<dbReference type="HOGENOM" id="CLU_004498_10_3_1"/>
<dbReference type="GO" id="GO:0003682">
    <property type="term" value="F:chromatin binding"/>
    <property type="evidence" value="ECO:0007669"/>
    <property type="project" value="TreeGrafter"/>
</dbReference>
<evidence type="ECO:0000313" key="5">
    <source>
        <dbReference type="EMBL" id="EJT46982.1"/>
    </source>
</evidence>
<dbReference type="AlphaFoldDB" id="J6EW21"/>
<evidence type="ECO:0000256" key="2">
    <source>
        <dbReference type="ARBA" id="ARBA00023002"/>
    </source>
</evidence>
<dbReference type="SUPFAM" id="SSF51905">
    <property type="entry name" value="FAD/NAD(P)-binding domain"/>
    <property type="match status" value="1"/>
</dbReference>
<comment type="similarity">
    <text evidence="1">Belongs to the flavin monoamine oxidase family.</text>
</comment>
<dbReference type="InterPro" id="IPR050281">
    <property type="entry name" value="Flavin_monoamine_oxidase"/>
</dbReference>
<dbReference type="KEGG" id="tasa:A1Q1_04225"/>
<dbReference type="InterPro" id="IPR036188">
    <property type="entry name" value="FAD/NAD-bd_sf"/>
</dbReference>
<dbReference type="PANTHER" id="PTHR10742:SF386">
    <property type="entry name" value="LYSINE-SPECIFIC HISTONE DEMETHYLASE 1A"/>
    <property type="match status" value="1"/>
</dbReference>
<dbReference type="GO" id="GO:0006338">
    <property type="term" value="P:chromatin remodeling"/>
    <property type="evidence" value="ECO:0007669"/>
    <property type="project" value="TreeGrafter"/>
</dbReference>
<dbReference type="EMBL" id="ALBS01000266">
    <property type="protein sequence ID" value="EJT46982.1"/>
    <property type="molecule type" value="Genomic_DNA"/>
</dbReference>
<name>J6EW21_TRIAS</name>
<evidence type="ECO:0000313" key="6">
    <source>
        <dbReference type="Proteomes" id="UP000002748"/>
    </source>
</evidence>
<dbReference type="GO" id="GO:0050660">
    <property type="term" value="F:flavin adenine dinucleotide binding"/>
    <property type="evidence" value="ECO:0007669"/>
    <property type="project" value="TreeGrafter"/>
</dbReference>
<sequence length="465" mass="49292">MPQVFDTIIIGAGWAGAVAARDLAHAGRSVLVLEARDRIGGRARTWAAGDARIDLGCSWIHGTTRATPPVGLPRTWASKAKEDECGTPTPSAIYGPSGPLETPVAAQLGSALGAAQAAFRTPHPAPGPRESLADALFSSASPLGKVEDKSLAEGFARTLEVPLGLKLERASLRWAGWEGATNFAGSDAAPEGGYEALVGKVFQDAEKHGAVVKTGEPVTGVRDMESGVAVQTDKGSYQARTVLCTIPVAVLRQQLGIFHPPLPERYQDNVRGVNVGVLEKMLLNYDKPWWPRANEVASYIFLPTKAPGGQSLMDVLESSTIITANLAGPALPGATPTLLSYLSDTPARAALSVSPAEVAQTFHAFLKKRLDVPDAPEPRASEITNWLTDPLSLGATTTPTPVSDGERSPMDFKELSRPTWDGKLGFAGEHTEMENRGSVAGAVVSGMREADRVKRYLSKHDAKKQ</sequence>
<proteinExistence type="inferred from homology"/>
<gene>
    <name evidence="5" type="ORF">A1Q1_04225</name>
</gene>